<dbReference type="OrthoDB" id="38045at2759"/>
<evidence type="ECO:0000256" key="2">
    <source>
        <dbReference type="ARBA" id="ARBA00022630"/>
    </source>
</evidence>
<keyword evidence="9" id="KW-1185">Reference proteome</keyword>
<dbReference type="Pfam" id="PF13450">
    <property type="entry name" value="NAD_binding_8"/>
    <property type="match status" value="1"/>
</dbReference>
<proteinExistence type="inferred from homology"/>
<dbReference type="EnsemblMetazoa" id="G22253.3">
    <property type="protein sequence ID" value="G22253.3:cds"/>
    <property type="gene ID" value="G22253"/>
</dbReference>
<evidence type="ECO:0000256" key="5">
    <source>
        <dbReference type="ARBA" id="ARBA00022857"/>
    </source>
</evidence>
<evidence type="ECO:0000313" key="8">
    <source>
        <dbReference type="EnsemblMetazoa" id="G22253.4:cds"/>
    </source>
</evidence>
<name>A0A8W8K9L4_MAGGI</name>
<dbReference type="SUPFAM" id="SSF51905">
    <property type="entry name" value="FAD/NAD(P)-binding domain"/>
    <property type="match status" value="1"/>
</dbReference>
<protein>
    <recommendedName>
        <fullName evidence="10">All-trans-retinol 13,14-reductase</fullName>
    </recommendedName>
</protein>
<evidence type="ECO:0000256" key="3">
    <source>
        <dbReference type="ARBA" id="ARBA00022729"/>
    </source>
</evidence>
<keyword evidence="6" id="KW-0520">NAD</keyword>
<keyword evidence="7" id="KW-1133">Transmembrane helix</keyword>
<keyword evidence="2" id="KW-0285">Flavoprotein</keyword>
<keyword evidence="7" id="KW-0812">Transmembrane</keyword>
<dbReference type="Proteomes" id="UP000005408">
    <property type="component" value="Unassembled WGS sequence"/>
</dbReference>
<dbReference type="PANTHER" id="PTHR46091">
    <property type="entry name" value="BLR7054 PROTEIN"/>
    <property type="match status" value="1"/>
</dbReference>
<dbReference type="AlphaFoldDB" id="A0A8W8K9L4"/>
<evidence type="ECO:0000313" key="9">
    <source>
        <dbReference type="Proteomes" id="UP000005408"/>
    </source>
</evidence>
<dbReference type="OMA" id="GLATWFK"/>
<evidence type="ECO:0000256" key="6">
    <source>
        <dbReference type="ARBA" id="ARBA00023027"/>
    </source>
</evidence>
<keyword evidence="3" id="KW-0732">Signal</keyword>
<keyword evidence="7" id="KW-0472">Membrane</keyword>
<dbReference type="EnsemblMetazoa" id="G22253.1">
    <property type="protein sequence ID" value="G22253.1:cds"/>
    <property type="gene ID" value="G22253"/>
</dbReference>
<keyword evidence="5" id="KW-0521">NADP</keyword>
<dbReference type="InterPro" id="IPR036188">
    <property type="entry name" value="FAD/NAD-bd_sf"/>
</dbReference>
<dbReference type="Gene3D" id="3.50.50.60">
    <property type="entry name" value="FAD/NAD(P)-binding domain"/>
    <property type="match status" value="2"/>
</dbReference>
<feature type="transmembrane region" description="Helical" evidence="7">
    <location>
        <begin position="14"/>
        <end position="33"/>
    </location>
</feature>
<dbReference type="PANTHER" id="PTHR46091:SF3">
    <property type="entry name" value="AMINE OXIDASE DOMAIN-CONTAINING PROTEIN"/>
    <property type="match status" value="1"/>
</dbReference>
<sequence length="620" mass="70007">MIASVLQYLVENPYLLGITVLLIVFILALSVLFSGPKPAKNPFSPKHVRPVGHLVSDQKERDRVLKQRFKADKVPENLDTVIIGSGIGGLSVGVLLARAGKKVLVLEQHDQAGGCCHTFHDKGFEFDTGVHYIGKMEPHDDDRVLMDQVTGGRVEYPRMDEAYDIVAMGDPHQEKVRKYPFLSDEKKLKENLIRCFPKEKDAIESFFKLLRESRNFFEGYFVLKLLPKWLARLLISTGLFNIVFKSYAKFGRITLKKVLEGLTEDEELKGTLSYIFGDYGVVPSRCPFGLHTTVMRHYFSGAYYIRGGPSEVPFQMVQVIEELGGKVLVNAPVSEIIMNSGRAVGVKVQKGDSQVEIYAENIVTDAGVSNTFLRMLPKEVATKSSLYPLINKLGESLSYMTVFIGLNGTKEELGIQAHNCWSFTRPDLEQAFQDYIGMPLDKVRDAEVPMMFVSFPSAKDPTWHDRNPDKSTCLLITLSKYSWFQQWEEGRVKHRGEDYEDLKTIIGKKMLQHCIKLYPNIEGKVEYFDVGTPLSNKYYLGFQHGEMYGLDHNMQRFLPEPAIQLRAKTDIPGLYLTGQDIMSAGLTGALFGGLLCASELLHRNLYNDLQALKKELKKSS</sequence>
<accession>A0A8W8K9L4</accession>
<evidence type="ECO:0000256" key="7">
    <source>
        <dbReference type="SAM" id="Phobius"/>
    </source>
</evidence>
<dbReference type="EnsemblMetazoa" id="G22253.4">
    <property type="protein sequence ID" value="G22253.4:cds"/>
    <property type="gene ID" value="G22253"/>
</dbReference>
<comment type="similarity">
    <text evidence="1">Belongs to the carotenoid/retinoid oxidoreductase family. CrtISO subfamily.</text>
</comment>
<evidence type="ECO:0000256" key="4">
    <source>
        <dbReference type="ARBA" id="ARBA00022827"/>
    </source>
</evidence>
<reference evidence="8" key="1">
    <citation type="submission" date="2022-08" db="UniProtKB">
        <authorList>
            <consortium name="EnsemblMetazoa"/>
        </authorList>
    </citation>
    <scope>IDENTIFICATION</scope>
    <source>
        <strain evidence="8">05x7-T-G4-1.051#20</strain>
    </source>
</reference>
<keyword evidence="4" id="KW-0274">FAD</keyword>
<evidence type="ECO:0008006" key="10">
    <source>
        <dbReference type="Google" id="ProtNLM"/>
    </source>
</evidence>
<organism evidence="8 9">
    <name type="scientific">Magallana gigas</name>
    <name type="common">Pacific oyster</name>
    <name type="synonym">Crassostrea gigas</name>
    <dbReference type="NCBI Taxonomy" id="29159"/>
    <lineage>
        <taxon>Eukaryota</taxon>
        <taxon>Metazoa</taxon>
        <taxon>Spiralia</taxon>
        <taxon>Lophotrochozoa</taxon>
        <taxon>Mollusca</taxon>
        <taxon>Bivalvia</taxon>
        <taxon>Autobranchia</taxon>
        <taxon>Pteriomorphia</taxon>
        <taxon>Ostreida</taxon>
        <taxon>Ostreoidea</taxon>
        <taxon>Ostreidae</taxon>
        <taxon>Magallana</taxon>
    </lineage>
</organism>
<evidence type="ECO:0000256" key="1">
    <source>
        <dbReference type="ARBA" id="ARBA00005855"/>
    </source>
</evidence>
<dbReference type="InterPro" id="IPR052206">
    <property type="entry name" value="Retinol_saturase"/>
</dbReference>